<dbReference type="PANTHER" id="PTHR10357:SF213">
    <property type="entry name" value="ALPHA AMYLASE CATALYTIC REGION"/>
    <property type="match status" value="1"/>
</dbReference>
<dbReference type="InterPro" id="IPR019492">
    <property type="entry name" value="Cyclo-malto-dextrinase_C"/>
</dbReference>
<evidence type="ECO:0000259" key="1">
    <source>
        <dbReference type="SMART" id="SM00642"/>
    </source>
</evidence>
<dbReference type="InterPro" id="IPR006047">
    <property type="entry name" value="GH13_cat_dom"/>
</dbReference>
<dbReference type="Gene3D" id="2.60.40.1180">
    <property type="entry name" value="Golgi alpha-mannosidase II"/>
    <property type="match status" value="1"/>
</dbReference>
<keyword evidence="3" id="KW-1185">Reference proteome</keyword>
<dbReference type="RefSeq" id="WP_221284954.1">
    <property type="nucleotide sequence ID" value="NZ_JACHFD010000001.1"/>
</dbReference>
<proteinExistence type="predicted"/>
<dbReference type="InterPro" id="IPR017853">
    <property type="entry name" value="GH"/>
</dbReference>
<dbReference type="EC" id="3.2.1.1" evidence="2"/>
<dbReference type="InterPro" id="IPR045857">
    <property type="entry name" value="O16G_dom_2"/>
</dbReference>
<dbReference type="AlphaFoldDB" id="A0A840UYN7"/>
<dbReference type="SUPFAM" id="SSF51011">
    <property type="entry name" value="Glycosyl hydrolase domain"/>
    <property type="match status" value="1"/>
</dbReference>
<dbReference type="GO" id="GO:0004556">
    <property type="term" value="F:alpha-amylase activity"/>
    <property type="evidence" value="ECO:0007669"/>
    <property type="project" value="UniProtKB-EC"/>
</dbReference>
<keyword evidence="2" id="KW-0413">Isomerase</keyword>
<evidence type="ECO:0000313" key="3">
    <source>
        <dbReference type="Proteomes" id="UP000557717"/>
    </source>
</evidence>
<evidence type="ECO:0000313" key="2">
    <source>
        <dbReference type="EMBL" id="MBB5350123.1"/>
    </source>
</evidence>
<dbReference type="CDD" id="cd11324">
    <property type="entry name" value="AmyAc_Amylosucrase"/>
    <property type="match status" value="1"/>
</dbReference>
<dbReference type="EMBL" id="JACHFD010000001">
    <property type="protein sequence ID" value="MBB5350123.1"/>
    <property type="molecule type" value="Genomic_DNA"/>
</dbReference>
<organism evidence="2 3">
    <name type="scientific">Haloferula luteola</name>
    <dbReference type="NCBI Taxonomy" id="595692"/>
    <lineage>
        <taxon>Bacteria</taxon>
        <taxon>Pseudomonadati</taxon>
        <taxon>Verrucomicrobiota</taxon>
        <taxon>Verrucomicrobiia</taxon>
        <taxon>Verrucomicrobiales</taxon>
        <taxon>Verrucomicrobiaceae</taxon>
        <taxon>Haloferula</taxon>
    </lineage>
</organism>
<dbReference type="Pfam" id="PF00128">
    <property type="entry name" value="Alpha-amylase"/>
    <property type="match status" value="1"/>
</dbReference>
<dbReference type="GO" id="GO:0005975">
    <property type="term" value="P:carbohydrate metabolic process"/>
    <property type="evidence" value="ECO:0007669"/>
    <property type="project" value="InterPro"/>
</dbReference>
<keyword evidence="2" id="KW-0378">Hydrolase</keyword>
<dbReference type="PANTHER" id="PTHR10357">
    <property type="entry name" value="ALPHA-AMYLASE FAMILY MEMBER"/>
    <property type="match status" value="1"/>
</dbReference>
<accession>A0A840UYN7</accession>
<keyword evidence="2" id="KW-0328">Glycosyltransferase</keyword>
<dbReference type="SUPFAM" id="SSF51445">
    <property type="entry name" value="(Trans)glycosidases"/>
    <property type="match status" value="1"/>
</dbReference>
<dbReference type="GO" id="GO:0047669">
    <property type="term" value="F:amylosucrase activity"/>
    <property type="evidence" value="ECO:0007669"/>
    <property type="project" value="UniProtKB-EC"/>
</dbReference>
<gene>
    <name evidence="2" type="ORF">HNR46_000344</name>
</gene>
<feature type="domain" description="Glycosyl hydrolase family 13 catalytic" evidence="1">
    <location>
        <begin position="112"/>
        <end position="548"/>
    </location>
</feature>
<sequence>MSMHLPSPPPTIHESRLSLNRLLPRLRKSFPNDIESAEWAAFEDRLERHFPVLFDLLWRVYGPSYDFFFHVEQILRTCAEAWLARPGELKSLDATREGHATWYQSNQVVGAMAYVDLFAGDLEGLRDKVGYLKELGVTYLHLMPLFKSPAGDDDGGYAISSYREVDEALGSMDDLRQLSSELRHHGISLVLDFVFNHTSDEHEWAKRAQAGDEDYQAYYWMFPDRTEPDEYEKTLRPIFPDAHPGSFTYRTSLGKWVWTTFNNFQWDLNYRNPEVFNAMAGEMLYLANAGVEMLRMDAVPFLWKEKGTNCENLEEAHLLIQAFNSVARIAAPALVFKSEAIVAPDDIKKYVSEEECHLSYDPPLMVLLWNSLASRDCSMMLHALPKRFELPEGCSWVNYLRCHDDIGWGFEDRDLWELGINPHDHRWFLNRFFIGEHEASFSRGRLFQHNPQTGDARICGTTASLCGLEKARFEKDAHQEDFAIRRMLLLYGIIFTMGGIPLVYLGDEIGLQNDYSYENDIEKAGDERWLHRPPFDWEVAELRRDPETVEGRIFNGLLMLCRIRKNNQAFHATRTEFVDLGNRHVFGYFRVHEGQSILCLANFNDHPEEIPATRLRQLGLRKTFTDLVAGQPIVATEKLVMEPLQFMAIL</sequence>
<comment type="caution">
    <text evidence="2">The sequence shown here is derived from an EMBL/GenBank/DDBJ whole genome shotgun (WGS) entry which is preliminary data.</text>
</comment>
<dbReference type="GO" id="GO:0047471">
    <property type="term" value="F:maltose alpha-D-glucosyltransferase activity"/>
    <property type="evidence" value="ECO:0007669"/>
    <property type="project" value="UniProtKB-EC"/>
</dbReference>
<dbReference type="InterPro" id="IPR013780">
    <property type="entry name" value="Glyco_hydro_b"/>
</dbReference>
<dbReference type="Proteomes" id="UP000557717">
    <property type="component" value="Unassembled WGS sequence"/>
</dbReference>
<dbReference type="Pfam" id="PF10438">
    <property type="entry name" value="Cyc-maltodext_C"/>
    <property type="match status" value="1"/>
</dbReference>
<name>A0A840UYN7_9BACT</name>
<dbReference type="Gene3D" id="3.90.400.10">
    <property type="entry name" value="Oligo-1,6-glucosidase, Domain 2"/>
    <property type="match status" value="1"/>
</dbReference>
<keyword evidence="2" id="KW-0326">Glycosidase</keyword>
<dbReference type="Gene3D" id="1.10.1740.10">
    <property type="match status" value="1"/>
</dbReference>
<dbReference type="EC" id="2.4.1.4" evidence="2"/>
<reference evidence="2 3" key="1">
    <citation type="submission" date="2020-08" db="EMBL/GenBank/DDBJ databases">
        <title>Genomic Encyclopedia of Type Strains, Phase IV (KMG-IV): sequencing the most valuable type-strain genomes for metagenomic binning, comparative biology and taxonomic classification.</title>
        <authorList>
            <person name="Goeker M."/>
        </authorList>
    </citation>
    <scope>NUCLEOTIDE SEQUENCE [LARGE SCALE GENOMIC DNA]</scope>
    <source>
        <strain evidence="2 3">YC6886</strain>
    </source>
</reference>
<dbReference type="SMART" id="SM00642">
    <property type="entry name" value="Aamy"/>
    <property type="match status" value="1"/>
</dbReference>
<dbReference type="EC" id="5.4.99.16" evidence="2"/>
<keyword evidence="2" id="KW-0808">Transferase</keyword>
<dbReference type="Gene3D" id="3.20.20.80">
    <property type="entry name" value="Glycosidases"/>
    <property type="match status" value="1"/>
</dbReference>
<dbReference type="InterPro" id="IPR044077">
    <property type="entry name" value="Amylosucrase"/>
</dbReference>
<protein>
    <submittedName>
        <fullName evidence="2">Amylosucrase/maltose alpha-D-glucosyltransferase/alpha-amylase</fullName>
        <ecNumber evidence="2">2.4.1.4</ecNumber>
        <ecNumber evidence="2">3.2.1.1</ecNumber>
        <ecNumber evidence="2">5.4.99.16</ecNumber>
    </submittedName>
</protein>